<dbReference type="Pfam" id="PF14661">
    <property type="entry name" value="HAUS6_N"/>
    <property type="match status" value="1"/>
</dbReference>
<dbReference type="EnsemblMetazoa" id="GPPI044908-RA">
    <property type="protein sequence ID" value="GPPI044908-PA"/>
    <property type="gene ID" value="GPPI044908"/>
</dbReference>
<dbReference type="PANTHER" id="PTHR16151:SF2">
    <property type="entry name" value="HAUS AUGMIN-LIKE COMPLEX SUBUNIT 6"/>
    <property type="match status" value="1"/>
</dbReference>
<dbReference type="Proteomes" id="UP000092460">
    <property type="component" value="Unassembled WGS sequence"/>
</dbReference>
<reference evidence="4" key="1">
    <citation type="submission" date="2015-01" db="EMBL/GenBank/DDBJ databases">
        <authorList>
            <person name="Aksoy S."/>
            <person name="Warren W."/>
            <person name="Wilson R.K."/>
        </authorList>
    </citation>
    <scope>NUCLEOTIDE SEQUENCE [LARGE SCALE GENOMIC DNA]</scope>
    <source>
        <strain evidence="4">IAEA</strain>
    </source>
</reference>
<sequence length="673" mass="76506">MDRSIIAPYRAEERELCIILYQKLLGLTLLYPGSEDVRKCLSDEMFLKVNQHAFFEIMSYLFRVFDAAEFKKRFFWPITDKKSEAIFRASTVDYLKFINEKYQLNWSGIKSYLVVMPGGVKFIKFLLGFINFITSELIKQKEKYLCVNLDVPKQNMAKADIGTLIKKDIFFKEYVSAYLKTASEVNDILAKKSSLIHKQLDLLATETGCSVEILLSENFLQKFQANVQLLYEAKFSTKRSNVLKMQERISEAYQVFEQFHSKERTSKKNTECLYEQLPGEIPEFKLANAAKIEDEININDLISKYNCMHESIQLQLSHFHNASYPTEATVNKLNGLQQELLQMGSHLTEFQKKINYGKKKPSTPTPTNYNLTKPNMESNLLPMLVCTPPIRLDVPDNCGKLRLSLFDGKGHCSNENFDSYIGPSRLAHQDDNSEDNLENCKKNFVNTSTIIDPVKLLKSINREPSKYKRVLQIDDHSFRNDLKHWISSPHKVHDEKASPGVDVMLKREESSESTALEIENVAKSLESSPYTPLNTKNCTRVDKLHFCESNSDGARNLAYFKKLSAIKKVQNASMNIDNISTSPSGRLEPLVTMDIVNPSLPKIVVNDVTVNEELKLNEEAEGASTSTGGTLNNVNSPNSSLSEVEKARLSLNDCDVNDILFNTSDSVLKDVSM</sequence>
<dbReference type="InterPro" id="IPR028163">
    <property type="entry name" value="HAUS_6_N"/>
</dbReference>
<dbReference type="GO" id="GO:1990498">
    <property type="term" value="C:mitotic spindle microtubule"/>
    <property type="evidence" value="ECO:0007669"/>
    <property type="project" value="TreeGrafter"/>
</dbReference>
<dbReference type="AlphaFoldDB" id="A0A1B0BZ90"/>
<feature type="domain" description="HAUS augmin-like complex subunit 6 N-terminal" evidence="2">
    <location>
        <begin position="20"/>
        <end position="244"/>
    </location>
</feature>
<evidence type="ECO:0000313" key="3">
    <source>
        <dbReference type="EnsemblMetazoa" id="GPPI044908-PA"/>
    </source>
</evidence>
<organism evidence="3 4">
    <name type="scientific">Glossina palpalis gambiensis</name>
    <dbReference type="NCBI Taxonomy" id="67801"/>
    <lineage>
        <taxon>Eukaryota</taxon>
        <taxon>Metazoa</taxon>
        <taxon>Ecdysozoa</taxon>
        <taxon>Arthropoda</taxon>
        <taxon>Hexapoda</taxon>
        <taxon>Insecta</taxon>
        <taxon>Pterygota</taxon>
        <taxon>Neoptera</taxon>
        <taxon>Endopterygota</taxon>
        <taxon>Diptera</taxon>
        <taxon>Brachycera</taxon>
        <taxon>Muscomorpha</taxon>
        <taxon>Hippoboscoidea</taxon>
        <taxon>Glossinidae</taxon>
        <taxon>Glossina</taxon>
    </lineage>
</organism>
<dbReference type="GO" id="GO:0051225">
    <property type="term" value="P:spindle assembly"/>
    <property type="evidence" value="ECO:0007669"/>
    <property type="project" value="InterPro"/>
</dbReference>
<reference evidence="3" key="2">
    <citation type="submission" date="2020-05" db="UniProtKB">
        <authorList>
            <consortium name="EnsemblMetazoa"/>
        </authorList>
    </citation>
    <scope>IDENTIFICATION</scope>
    <source>
        <strain evidence="3">IAEA</strain>
    </source>
</reference>
<dbReference type="GO" id="GO:0070652">
    <property type="term" value="C:HAUS complex"/>
    <property type="evidence" value="ECO:0007669"/>
    <property type="project" value="InterPro"/>
</dbReference>
<protein>
    <recommendedName>
        <fullName evidence="2">HAUS augmin-like complex subunit 6 N-terminal domain-containing protein</fullName>
    </recommendedName>
</protein>
<dbReference type="VEuPathDB" id="VectorBase:GPPI044908"/>
<evidence type="ECO:0000259" key="2">
    <source>
        <dbReference type="Pfam" id="PF14661"/>
    </source>
</evidence>
<dbReference type="InterPro" id="IPR026797">
    <property type="entry name" value="HAUS_6"/>
</dbReference>
<dbReference type="PANTHER" id="PTHR16151">
    <property type="entry name" value="HAUS AUGMIN-LIKE COMPLEX SUBUNIT 6"/>
    <property type="match status" value="1"/>
</dbReference>
<keyword evidence="4" id="KW-1185">Reference proteome</keyword>
<proteinExistence type="predicted"/>
<accession>A0A1B0BZ90</accession>
<name>A0A1B0BZ90_9MUSC</name>
<dbReference type="EMBL" id="JXJN01023025">
    <property type="status" value="NOT_ANNOTATED_CDS"/>
    <property type="molecule type" value="Genomic_DNA"/>
</dbReference>
<dbReference type="GO" id="GO:0008017">
    <property type="term" value="F:microtubule binding"/>
    <property type="evidence" value="ECO:0007669"/>
    <property type="project" value="TreeGrafter"/>
</dbReference>
<evidence type="ECO:0000313" key="4">
    <source>
        <dbReference type="Proteomes" id="UP000092460"/>
    </source>
</evidence>
<evidence type="ECO:0000256" key="1">
    <source>
        <dbReference type="SAM" id="MobiDB-lite"/>
    </source>
</evidence>
<dbReference type="STRING" id="67801.A0A1B0BZ90"/>
<feature type="region of interest" description="Disordered" evidence="1">
    <location>
        <begin position="618"/>
        <end position="639"/>
    </location>
</feature>